<dbReference type="EMBL" id="JAVKPH010000006">
    <property type="protein sequence ID" value="MDR5652502.1"/>
    <property type="molecule type" value="Genomic_DNA"/>
</dbReference>
<feature type="signal peptide" evidence="1">
    <location>
        <begin position="1"/>
        <end position="19"/>
    </location>
</feature>
<organism evidence="2 3">
    <name type="scientific">Ruixingdingia sedimenti</name>
    <dbReference type="NCBI Taxonomy" id="3073604"/>
    <lineage>
        <taxon>Bacteria</taxon>
        <taxon>Pseudomonadati</taxon>
        <taxon>Pseudomonadota</taxon>
        <taxon>Alphaproteobacteria</taxon>
        <taxon>Rhodobacterales</taxon>
        <taxon>Paracoccaceae</taxon>
        <taxon>Ruixingdingia</taxon>
    </lineage>
</organism>
<sequence>MKPLAPILALLGLAVPAGAETPLDGPAFEARVTGRTLAYAQDGMAYGAEQYLPGRRVVWAFAGQPCQYGRWYEAAPARICFVYDTDPTPQCWQFFDRPGGLTAVFEGGGTQPLTEVGDIDGPLACPGPQVGV</sequence>
<reference evidence="2 3" key="1">
    <citation type="submission" date="2023-09" db="EMBL/GenBank/DDBJ databases">
        <title>Xinfangfangia sedmenti sp. nov., isolated the sedment.</title>
        <authorList>
            <person name="Xu L."/>
        </authorList>
    </citation>
    <scope>NUCLEOTIDE SEQUENCE [LARGE SCALE GENOMIC DNA]</scope>
    <source>
        <strain evidence="2 3">LG-4</strain>
    </source>
</reference>
<accession>A0ABU1F7S9</accession>
<dbReference type="RefSeq" id="WP_310456747.1">
    <property type="nucleotide sequence ID" value="NZ_JAVKPH010000006.1"/>
</dbReference>
<keyword evidence="1" id="KW-0732">Signal</keyword>
<dbReference type="Proteomes" id="UP001247754">
    <property type="component" value="Unassembled WGS sequence"/>
</dbReference>
<evidence type="ECO:0000313" key="2">
    <source>
        <dbReference type="EMBL" id="MDR5652502.1"/>
    </source>
</evidence>
<evidence type="ECO:0000256" key="1">
    <source>
        <dbReference type="SAM" id="SignalP"/>
    </source>
</evidence>
<proteinExistence type="predicted"/>
<evidence type="ECO:0000313" key="3">
    <source>
        <dbReference type="Proteomes" id="UP001247754"/>
    </source>
</evidence>
<name>A0ABU1F7S9_9RHOB</name>
<comment type="caution">
    <text evidence="2">The sequence shown here is derived from an EMBL/GenBank/DDBJ whole genome shotgun (WGS) entry which is preliminary data.</text>
</comment>
<protein>
    <submittedName>
        <fullName evidence="2">Uncharacterized protein</fullName>
    </submittedName>
</protein>
<feature type="chain" id="PRO_5045449828" evidence="1">
    <location>
        <begin position="20"/>
        <end position="132"/>
    </location>
</feature>
<gene>
    <name evidence="2" type="ORF">RGD00_07800</name>
</gene>
<keyword evidence="3" id="KW-1185">Reference proteome</keyword>